<proteinExistence type="predicted"/>
<organism evidence="1 2">
    <name type="scientific">Actinomadura rugatobispora</name>
    <dbReference type="NCBI Taxonomy" id="1994"/>
    <lineage>
        <taxon>Bacteria</taxon>
        <taxon>Bacillati</taxon>
        <taxon>Actinomycetota</taxon>
        <taxon>Actinomycetes</taxon>
        <taxon>Streptosporangiales</taxon>
        <taxon>Thermomonosporaceae</taxon>
        <taxon>Actinomadura</taxon>
    </lineage>
</organism>
<keyword evidence="2" id="KW-1185">Reference proteome</keyword>
<reference evidence="2" key="1">
    <citation type="journal article" date="2019" name="Int. J. Syst. Evol. Microbiol.">
        <title>The Global Catalogue of Microorganisms (GCM) 10K type strain sequencing project: providing services to taxonomists for standard genome sequencing and annotation.</title>
        <authorList>
            <consortium name="The Broad Institute Genomics Platform"/>
            <consortium name="The Broad Institute Genome Sequencing Center for Infectious Disease"/>
            <person name="Wu L."/>
            <person name="Ma J."/>
        </authorList>
    </citation>
    <scope>NUCLEOTIDE SEQUENCE [LARGE SCALE GENOMIC DNA]</scope>
    <source>
        <strain evidence="2">KCTC 42087</strain>
    </source>
</reference>
<accession>A0ABW1AGK5</accession>
<name>A0ABW1AGK5_9ACTN</name>
<evidence type="ECO:0000313" key="2">
    <source>
        <dbReference type="Proteomes" id="UP001596074"/>
    </source>
</evidence>
<sequence>MLVTPEGEVVATASGEPLRPAILSTVVIVSGGRCERSENLIAERAARRVRSDAAIAAHPDERHVTRHGVGLFGW</sequence>
<evidence type="ECO:0000313" key="1">
    <source>
        <dbReference type="EMBL" id="MFC5753674.1"/>
    </source>
</evidence>
<dbReference type="Proteomes" id="UP001596074">
    <property type="component" value="Unassembled WGS sequence"/>
</dbReference>
<feature type="non-terminal residue" evidence="1">
    <location>
        <position position="74"/>
    </location>
</feature>
<comment type="caution">
    <text evidence="1">The sequence shown here is derived from an EMBL/GenBank/DDBJ whole genome shotgun (WGS) entry which is preliminary data.</text>
</comment>
<protein>
    <recommendedName>
        <fullName evidence="3">XdhC- CoxI domain-containing protein</fullName>
    </recommendedName>
</protein>
<dbReference type="EMBL" id="JBHSON010000118">
    <property type="protein sequence ID" value="MFC5753674.1"/>
    <property type="molecule type" value="Genomic_DNA"/>
</dbReference>
<dbReference type="RefSeq" id="WP_378290940.1">
    <property type="nucleotide sequence ID" value="NZ_JBHSON010000118.1"/>
</dbReference>
<evidence type="ECO:0008006" key="3">
    <source>
        <dbReference type="Google" id="ProtNLM"/>
    </source>
</evidence>
<gene>
    <name evidence="1" type="ORF">ACFPZN_49340</name>
</gene>